<dbReference type="NCBIfam" id="TIGR02532">
    <property type="entry name" value="IV_pilin_GFxxxE"/>
    <property type="match status" value="1"/>
</dbReference>
<accession>A0A292YAK0</accession>
<dbReference type="AlphaFoldDB" id="A0A292YAK0"/>
<comment type="caution">
    <text evidence="1">The sequence shown here is derived from an EMBL/GenBank/DDBJ whole genome shotgun (WGS) entry which is preliminary data.</text>
</comment>
<dbReference type="InterPro" id="IPR045584">
    <property type="entry name" value="Pilin-like"/>
</dbReference>
<organism evidence="1 2">
    <name type="scientific">Lebetimonas natsushimae</name>
    <dbReference type="NCBI Taxonomy" id="1936991"/>
    <lineage>
        <taxon>Bacteria</taxon>
        <taxon>Pseudomonadati</taxon>
        <taxon>Campylobacterota</taxon>
        <taxon>Epsilonproteobacteria</taxon>
        <taxon>Nautiliales</taxon>
        <taxon>Nautiliaceae</taxon>
        <taxon>Lebetimonas</taxon>
    </lineage>
</organism>
<dbReference type="Pfam" id="PF07963">
    <property type="entry name" value="N_methyl"/>
    <property type="match status" value="1"/>
</dbReference>
<sequence length="165" mass="18394">MKKAFTLIELIFVIVIIGLLASVAVPKFTHLTTNAKSSSIKSIITSVQSAIDNIHSQWIVNDDFKWIGADGIDHSSDFDDNTGYPKKLDDGKGTDKLFAYVLKVPVLSCGNKSKGCFEEYDNNKYQYKYNSSKILKFEYNSSNGLIVCDEGNGVSKEECENLLFK</sequence>
<dbReference type="SUPFAM" id="SSF54523">
    <property type="entry name" value="Pili subunits"/>
    <property type="match status" value="1"/>
</dbReference>
<reference evidence="1 2" key="1">
    <citation type="journal article" date="2017" name="Syst. Appl. Microbiol.">
        <title>Lebetimonas natsushimae sp. nov., a novel strictly anaerobic, moderately thermophilic chemoautotroph isolated from a deep-sea hydrothermal vent polychaete nest in the Mid-Okinawa Trough.</title>
        <authorList>
            <person name="Nagata R."/>
            <person name="Takaki Y."/>
            <person name="Tame A."/>
            <person name="Nunoura T."/>
            <person name="Muto H."/>
            <person name="Mino S."/>
            <person name="Sawayama S."/>
            <person name="Takai K."/>
            <person name="Nakagawa S."/>
        </authorList>
    </citation>
    <scope>NUCLEOTIDE SEQUENCE [LARGE SCALE GENOMIC DNA]</scope>
    <source>
        <strain evidence="1 2">HS1857</strain>
    </source>
</reference>
<name>A0A292YAK0_9BACT</name>
<protein>
    <submittedName>
        <fullName evidence="1">Uncharacterized protein</fullName>
    </submittedName>
</protein>
<evidence type="ECO:0000313" key="2">
    <source>
        <dbReference type="Proteomes" id="UP000217944"/>
    </source>
</evidence>
<dbReference type="Gene3D" id="3.30.700.10">
    <property type="entry name" value="Glycoprotein, Type 4 Pilin"/>
    <property type="match status" value="1"/>
</dbReference>
<dbReference type="OrthoDB" id="5349145at2"/>
<evidence type="ECO:0000313" key="1">
    <source>
        <dbReference type="EMBL" id="GAX87087.1"/>
    </source>
</evidence>
<dbReference type="RefSeq" id="WP_096258244.1">
    <property type="nucleotide sequence ID" value="NZ_BDME01000001.1"/>
</dbReference>
<keyword evidence="2" id="KW-1185">Reference proteome</keyword>
<dbReference type="Proteomes" id="UP000217944">
    <property type="component" value="Unassembled WGS sequence"/>
</dbReference>
<gene>
    <name evidence="1" type="ORF">LNAT_P0382</name>
</gene>
<proteinExistence type="predicted"/>
<dbReference type="InterPro" id="IPR012902">
    <property type="entry name" value="N_methyl_site"/>
</dbReference>
<dbReference type="EMBL" id="BDME01000001">
    <property type="protein sequence ID" value="GAX87087.1"/>
    <property type="molecule type" value="Genomic_DNA"/>
</dbReference>